<reference evidence="1 2" key="1">
    <citation type="journal article" date="2019" name="Genome Biol. Evol.">
        <title>Insights into the evolution of the New World diploid cottons (Gossypium, subgenus Houzingenia) based on genome sequencing.</title>
        <authorList>
            <person name="Grover C.E."/>
            <person name="Arick M.A. 2nd"/>
            <person name="Thrash A."/>
            <person name="Conover J.L."/>
            <person name="Sanders W.S."/>
            <person name="Peterson D.G."/>
            <person name="Frelichowski J.E."/>
            <person name="Scheffler J.A."/>
            <person name="Scheffler B.E."/>
            <person name="Wendel J.F."/>
        </authorList>
    </citation>
    <scope>NUCLEOTIDE SEQUENCE [LARGE SCALE GENOMIC DNA]</scope>
    <source>
        <strain evidence="1">0</strain>
        <tissue evidence="1">Leaf</tissue>
    </source>
</reference>
<dbReference type="EMBL" id="JABFAD010000003">
    <property type="protein sequence ID" value="MBA0793740.1"/>
    <property type="molecule type" value="Genomic_DNA"/>
</dbReference>
<accession>A0A7J9G837</accession>
<evidence type="ECO:0000313" key="1">
    <source>
        <dbReference type="EMBL" id="MBA0793740.1"/>
    </source>
</evidence>
<comment type="caution">
    <text evidence="1">The sequence shown here is derived from an EMBL/GenBank/DDBJ whole genome shotgun (WGS) entry which is preliminary data.</text>
</comment>
<proteinExistence type="predicted"/>
<dbReference type="Proteomes" id="UP000593560">
    <property type="component" value="Unassembled WGS sequence"/>
</dbReference>
<organism evidence="1 2">
    <name type="scientific">Gossypium harknessii</name>
    <dbReference type="NCBI Taxonomy" id="34285"/>
    <lineage>
        <taxon>Eukaryota</taxon>
        <taxon>Viridiplantae</taxon>
        <taxon>Streptophyta</taxon>
        <taxon>Embryophyta</taxon>
        <taxon>Tracheophyta</taxon>
        <taxon>Spermatophyta</taxon>
        <taxon>Magnoliopsida</taxon>
        <taxon>eudicotyledons</taxon>
        <taxon>Gunneridae</taxon>
        <taxon>Pentapetalae</taxon>
        <taxon>rosids</taxon>
        <taxon>malvids</taxon>
        <taxon>Malvales</taxon>
        <taxon>Malvaceae</taxon>
        <taxon>Malvoideae</taxon>
        <taxon>Gossypium</taxon>
    </lineage>
</organism>
<dbReference type="AlphaFoldDB" id="A0A7J9G837"/>
<name>A0A7J9G837_9ROSI</name>
<protein>
    <submittedName>
        <fullName evidence="1">Uncharacterized protein</fullName>
    </submittedName>
</protein>
<keyword evidence="2" id="KW-1185">Reference proteome</keyword>
<sequence length="17" mass="2012">MRLRTNWQLPTIPSSLV</sequence>
<evidence type="ECO:0000313" key="2">
    <source>
        <dbReference type="Proteomes" id="UP000593560"/>
    </source>
</evidence>
<gene>
    <name evidence="1" type="ORF">Gohar_018125</name>
</gene>